<sequence length="98" mass="10848">MGGFLLGTQLGVKKARLRIEAHFLVIMCHDTSTYTHEGANDGSIFGTSMNKDVNLRLSAKLRAVSTSVTSAPIYTIENEMIMRDGMPEKQASYIWPII</sequence>
<keyword evidence="2" id="KW-1185">Reference proteome</keyword>
<evidence type="ECO:0000313" key="1">
    <source>
        <dbReference type="EMBL" id="KIM68100.1"/>
    </source>
</evidence>
<dbReference type="Proteomes" id="UP000053989">
    <property type="component" value="Unassembled WGS sequence"/>
</dbReference>
<dbReference type="InParanoid" id="A0A0C3E5R6"/>
<dbReference type="EMBL" id="KN822010">
    <property type="protein sequence ID" value="KIM68100.1"/>
    <property type="molecule type" value="Genomic_DNA"/>
</dbReference>
<organism evidence="1 2">
    <name type="scientific">Scleroderma citrinum Foug A</name>
    <dbReference type="NCBI Taxonomy" id="1036808"/>
    <lineage>
        <taxon>Eukaryota</taxon>
        <taxon>Fungi</taxon>
        <taxon>Dikarya</taxon>
        <taxon>Basidiomycota</taxon>
        <taxon>Agaricomycotina</taxon>
        <taxon>Agaricomycetes</taxon>
        <taxon>Agaricomycetidae</taxon>
        <taxon>Boletales</taxon>
        <taxon>Sclerodermatineae</taxon>
        <taxon>Sclerodermataceae</taxon>
        <taxon>Scleroderma</taxon>
    </lineage>
</organism>
<accession>A0A0C3E5R6</accession>
<proteinExistence type="predicted"/>
<dbReference type="AlphaFoldDB" id="A0A0C3E5R6"/>
<dbReference type="HOGENOM" id="CLU_2334889_0_0_1"/>
<evidence type="ECO:0000313" key="2">
    <source>
        <dbReference type="Proteomes" id="UP000053989"/>
    </source>
</evidence>
<reference evidence="1 2" key="1">
    <citation type="submission" date="2014-04" db="EMBL/GenBank/DDBJ databases">
        <authorList>
            <consortium name="DOE Joint Genome Institute"/>
            <person name="Kuo A."/>
            <person name="Kohler A."/>
            <person name="Nagy L.G."/>
            <person name="Floudas D."/>
            <person name="Copeland A."/>
            <person name="Barry K.W."/>
            <person name="Cichocki N."/>
            <person name="Veneault-Fourrey C."/>
            <person name="LaButti K."/>
            <person name="Lindquist E.A."/>
            <person name="Lipzen A."/>
            <person name="Lundell T."/>
            <person name="Morin E."/>
            <person name="Murat C."/>
            <person name="Sun H."/>
            <person name="Tunlid A."/>
            <person name="Henrissat B."/>
            <person name="Grigoriev I.V."/>
            <person name="Hibbett D.S."/>
            <person name="Martin F."/>
            <person name="Nordberg H.P."/>
            <person name="Cantor M.N."/>
            <person name="Hua S.X."/>
        </authorList>
    </citation>
    <scope>NUCLEOTIDE SEQUENCE [LARGE SCALE GENOMIC DNA]</scope>
    <source>
        <strain evidence="1 2">Foug A</strain>
    </source>
</reference>
<gene>
    <name evidence="1" type="ORF">SCLCIDRAFT_1209487</name>
</gene>
<name>A0A0C3E5R6_9AGAM</name>
<protein>
    <submittedName>
        <fullName evidence="1">Uncharacterized protein</fullName>
    </submittedName>
</protein>
<reference evidence="2" key="2">
    <citation type="submission" date="2015-01" db="EMBL/GenBank/DDBJ databases">
        <title>Evolutionary Origins and Diversification of the Mycorrhizal Mutualists.</title>
        <authorList>
            <consortium name="DOE Joint Genome Institute"/>
            <consortium name="Mycorrhizal Genomics Consortium"/>
            <person name="Kohler A."/>
            <person name="Kuo A."/>
            <person name="Nagy L.G."/>
            <person name="Floudas D."/>
            <person name="Copeland A."/>
            <person name="Barry K.W."/>
            <person name="Cichocki N."/>
            <person name="Veneault-Fourrey C."/>
            <person name="LaButti K."/>
            <person name="Lindquist E.A."/>
            <person name="Lipzen A."/>
            <person name="Lundell T."/>
            <person name="Morin E."/>
            <person name="Murat C."/>
            <person name="Riley R."/>
            <person name="Ohm R."/>
            <person name="Sun H."/>
            <person name="Tunlid A."/>
            <person name="Henrissat B."/>
            <person name="Grigoriev I.V."/>
            <person name="Hibbett D.S."/>
            <person name="Martin F."/>
        </authorList>
    </citation>
    <scope>NUCLEOTIDE SEQUENCE [LARGE SCALE GENOMIC DNA]</scope>
    <source>
        <strain evidence="2">Foug A</strain>
    </source>
</reference>